<evidence type="ECO:0000313" key="3">
    <source>
        <dbReference type="Proteomes" id="UP001595841"/>
    </source>
</evidence>
<evidence type="ECO:0000256" key="1">
    <source>
        <dbReference type="SAM" id="SignalP"/>
    </source>
</evidence>
<organism evidence="2 3">
    <name type="scientific">Flagellimonas marina</name>
    <dbReference type="NCBI Taxonomy" id="1775168"/>
    <lineage>
        <taxon>Bacteria</taxon>
        <taxon>Pseudomonadati</taxon>
        <taxon>Bacteroidota</taxon>
        <taxon>Flavobacteriia</taxon>
        <taxon>Flavobacteriales</taxon>
        <taxon>Flavobacteriaceae</taxon>
        <taxon>Flagellimonas</taxon>
    </lineage>
</organism>
<accession>A0ABV8PJJ2</accession>
<name>A0ABV8PJJ2_9FLAO</name>
<dbReference type="RefSeq" id="WP_379762633.1">
    <property type="nucleotide sequence ID" value="NZ_JBHSCL010000004.1"/>
</dbReference>
<evidence type="ECO:0000313" key="2">
    <source>
        <dbReference type="EMBL" id="MFC4219216.1"/>
    </source>
</evidence>
<dbReference type="PROSITE" id="PS51257">
    <property type="entry name" value="PROKAR_LIPOPROTEIN"/>
    <property type="match status" value="1"/>
</dbReference>
<dbReference type="EMBL" id="JBHSCL010000004">
    <property type="protein sequence ID" value="MFC4219216.1"/>
    <property type="molecule type" value="Genomic_DNA"/>
</dbReference>
<keyword evidence="3" id="KW-1185">Reference proteome</keyword>
<comment type="caution">
    <text evidence="2">The sequence shown here is derived from an EMBL/GenBank/DDBJ whole genome shotgun (WGS) entry which is preliminary data.</text>
</comment>
<feature type="chain" id="PRO_5045809650" evidence="1">
    <location>
        <begin position="25"/>
        <end position="345"/>
    </location>
</feature>
<dbReference type="Proteomes" id="UP001595841">
    <property type="component" value="Unassembled WGS sequence"/>
</dbReference>
<keyword evidence="1" id="KW-0732">Signal</keyword>
<sequence>MKILNKIYSNMMMALTLAILIVTATSLTSCEDEDKNNLDDFLVTGGFVRFADQNPPTEIGVSEISDLSYSFEIEDANGTAASYDLKIYADLSGVRTDTLPVSVVTTFPSTFSFTADELASLVGVTVDEISFGDSFFFTAEVTTVTGVKYGGADRLDFLEVFPQLDGTYLDEDEDLVTVGPNDNIYTTAEGDTFLVGGQNMSDDFLDEAGYRQAYEFGFIILCPNVDMASLPGVYNVVYHEFDAFFGPQGDTRTVVAGPEANQITILGGAVPLDGADDLILTIDTTNSMVSYGGVDDEDNPANIHFNTFGPGTYDGVTGLVFTCIGKIDIQINSGGFIPNFLTLQK</sequence>
<protein>
    <submittedName>
        <fullName evidence="2">Uncharacterized protein</fullName>
    </submittedName>
</protein>
<proteinExistence type="predicted"/>
<reference evidence="3" key="1">
    <citation type="journal article" date="2019" name="Int. J. Syst. Evol. Microbiol.">
        <title>The Global Catalogue of Microorganisms (GCM) 10K type strain sequencing project: providing services to taxonomists for standard genome sequencing and annotation.</title>
        <authorList>
            <consortium name="The Broad Institute Genomics Platform"/>
            <consortium name="The Broad Institute Genome Sequencing Center for Infectious Disease"/>
            <person name="Wu L."/>
            <person name="Ma J."/>
        </authorList>
    </citation>
    <scope>NUCLEOTIDE SEQUENCE [LARGE SCALE GENOMIC DNA]</scope>
    <source>
        <strain evidence="3">CGMCC 1.15774</strain>
    </source>
</reference>
<feature type="signal peptide" evidence="1">
    <location>
        <begin position="1"/>
        <end position="24"/>
    </location>
</feature>
<gene>
    <name evidence="2" type="ORF">ACFOWS_03685</name>
</gene>